<dbReference type="PANTHER" id="PTHR30461:SF23">
    <property type="entry name" value="DNA RECOMBINASE-RELATED"/>
    <property type="match status" value="1"/>
</dbReference>
<keyword evidence="1" id="KW-0175">Coiled coil</keyword>
<feature type="domain" description="Recombinase" evidence="2">
    <location>
        <begin position="77"/>
        <end position="189"/>
    </location>
</feature>
<feature type="coiled-coil region" evidence="1">
    <location>
        <begin position="277"/>
        <end position="339"/>
    </location>
</feature>
<evidence type="ECO:0000256" key="1">
    <source>
        <dbReference type="SAM" id="Coils"/>
    </source>
</evidence>
<protein>
    <recommendedName>
        <fullName evidence="2">Recombinase domain-containing protein</fullName>
    </recommendedName>
</protein>
<keyword evidence="4" id="KW-1185">Reference proteome</keyword>
<dbReference type="STRING" id="765952.PUV_09470"/>
<dbReference type="Pfam" id="PF07508">
    <property type="entry name" value="Recombinase"/>
    <property type="match status" value="1"/>
</dbReference>
<evidence type="ECO:0000313" key="3">
    <source>
        <dbReference type="EMBL" id="CCB85897.1"/>
    </source>
</evidence>
<dbReference type="PROSITE" id="PS51737">
    <property type="entry name" value="RECOMBINASE_DNA_BIND"/>
    <property type="match status" value="1"/>
</dbReference>
<dbReference type="KEGG" id="puv:PUV_09470"/>
<dbReference type="InterPro" id="IPR038109">
    <property type="entry name" value="DNA_bind_recomb_sf"/>
</dbReference>
<dbReference type="InterPro" id="IPR036162">
    <property type="entry name" value="Resolvase-like_N_sf"/>
</dbReference>
<accession>F8KYF5</accession>
<sequence length="458" mass="52239">MLKTQHLTISLLRDLRSYGVDVKCLEETYDTSDPSAVLLRAIKMAEPEMDNRRRAKNTQMGIRRALKEGRYACGAAPIGYAWDRSGTRPTIKPNESACLIIEAFELYATGLYSIEGVRKLVQEKGLNIQKTAFNRMLRNSIYKGTIIVPELGDEQKEEVMAIHEAIISKELFDKVQSVLAKILEKNASRVEKVNYRDELPLRGLLQCPKCHSSLTGSGSKGNGGTYFYYHCQNGCKERVKTEEANLVFSDYLKSFQVHPEVSNLYMAIMEDIFKTKEGDREKEINRLQKNLAELETKLFKIDEMYVAGDLERDSYQRMKTSYKDEIQRLQMQIAQLKTTDINFMKYCRYGISLLGNLDFYYQQASPYIRKKLLGSIFTGKLVFKNGNYRTTGLNEAAALIGLFQKELQNKKAEHLVLSDKTFGNVPRIGLEPTHLTAPEPKSGVSTNFTIWAMKELES</sequence>
<dbReference type="SUPFAM" id="SSF53041">
    <property type="entry name" value="Resolvase-like"/>
    <property type="match status" value="1"/>
</dbReference>
<dbReference type="InterPro" id="IPR006119">
    <property type="entry name" value="Resolv_N"/>
</dbReference>
<reference evidence="3 4" key="2">
    <citation type="journal article" date="2011" name="Mol. Biol. Evol.">
        <title>Unity in variety--the pan-genome of the Chlamydiae.</title>
        <authorList>
            <person name="Collingro A."/>
            <person name="Tischler P."/>
            <person name="Weinmaier T."/>
            <person name="Penz T."/>
            <person name="Heinz E."/>
            <person name="Brunham R.C."/>
            <person name="Read T.D."/>
            <person name="Bavoil P.M."/>
            <person name="Sachse K."/>
            <person name="Kahane S."/>
            <person name="Friedman M.G."/>
            <person name="Rattei T."/>
            <person name="Myers G.S."/>
            <person name="Horn M."/>
        </authorList>
    </citation>
    <scope>NUCLEOTIDE SEQUENCE [LARGE SCALE GENOMIC DNA]</scope>
    <source>
        <strain evidence="4">UV7</strain>
    </source>
</reference>
<dbReference type="InterPro" id="IPR011109">
    <property type="entry name" value="DNA_bind_recombinase_dom"/>
</dbReference>
<dbReference type="Pfam" id="PF00239">
    <property type="entry name" value="Resolvase"/>
    <property type="match status" value="1"/>
</dbReference>
<proteinExistence type="predicted"/>
<name>F8KYF5_PARAV</name>
<dbReference type="InterPro" id="IPR050639">
    <property type="entry name" value="SSR_resolvase"/>
</dbReference>
<dbReference type="Proteomes" id="UP000000495">
    <property type="component" value="Chromosome"/>
</dbReference>
<evidence type="ECO:0000313" key="4">
    <source>
        <dbReference type="Proteomes" id="UP000000495"/>
    </source>
</evidence>
<evidence type="ECO:0000259" key="2">
    <source>
        <dbReference type="PROSITE" id="PS51737"/>
    </source>
</evidence>
<dbReference type="Gene3D" id="3.90.1750.20">
    <property type="entry name" value="Putative Large Serine Recombinase, Chain B, Domain 2"/>
    <property type="match status" value="1"/>
</dbReference>
<reference key="1">
    <citation type="journal article" date="2011" name="Mol. Biol. Evol.">
        <title>Unity in variety -- the pan-genome of the Chlamydiae.</title>
        <authorList>
            <person name="Collingro A."/>
            <person name="Tischler P."/>
            <person name="Weinmaier T."/>
            <person name="Penz T."/>
            <person name="Heinz E."/>
            <person name="Brunham R.C."/>
            <person name="Read T.D."/>
            <person name="Bavoil P.M."/>
            <person name="Sachse K."/>
            <person name="Kahane S."/>
            <person name="Friedman M.G."/>
            <person name="Rattei T."/>
            <person name="Myers G.S.A."/>
            <person name="Horn M."/>
        </authorList>
    </citation>
    <scope>NUCLEOTIDE SEQUENCE</scope>
    <source>
        <strain>UV7</strain>
    </source>
</reference>
<organism evidence="3 4">
    <name type="scientific">Parachlamydia acanthamoebae (strain UV7)</name>
    <dbReference type="NCBI Taxonomy" id="765952"/>
    <lineage>
        <taxon>Bacteria</taxon>
        <taxon>Pseudomonadati</taxon>
        <taxon>Chlamydiota</taxon>
        <taxon>Chlamydiia</taxon>
        <taxon>Parachlamydiales</taxon>
        <taxon>Parachlamydiaceae</taxon>
        <taxon>Parachlamydia</taxon>
    </lineage>
</organism>
<dbReference type="GO" id="GO:0000150">
    <property type="term" value="F:DNA strand exchange activity"/>
    <property type="evidence" value="ECO:0007669"/>
    <property type="project" value="InterPro"/>
</dbReference>
<gene>
    <name evidence="3" type="ordered locus">PUV_09470</name>
</gene>
<dbReference type="eggNOG" id="COG1961">
    <property type="taxonomic scope" value="Bacteria"/>
</dbReference>
<dbReference type="EMBL" id="FR872580">
    <property type="protein sequence ID" value="CCB85897.1"/>
    <property type="molecule type" value="Genomic_DNA"/>
</dbReference>
<dbReference type="GO" id="GO:0003677">
    <property type="term" value="F:DNA binding"/>
    <property type="evidence" value="ECO:0007669"/>
    <property type="project" value="InterPro"/>
</dbReference>
<dbReference type="PANTHER" id="PTHR30461">
    <property type="entry name" value="DNA-INVERTASE FROM LAMBDOID PROPHAGE"/>
    <property type="match status" value="1"/>
</dbReference>
<dbReference type="HOGENOM" id="CLU_010686_17_0_0"/>
<dbReference type="AlphaFoldDB" id="F8KYF5"/>